<feature type="binding site" evidence="13">
    <location>
        <begin position="419"/>
        <end position="421"/>
    </location>
    <ligand>
        <name>substrate</name>
    </ligand>
</feature>
<feature type="domain" description="Phosphoacetylglucosamine mutase AMG1" evidence="17">
    <location>
        <begin position="344"/>
        <end position="478"/>
    </location>
</feature>
<feature type="active site" description="Phosphoserine intermediate" evidence="12">
    <location>
        <position position="111"/>
    </location>
</feature>
<feature type="domain" description="Alpha-D-phosphohexomutase alpha/beta/alpha" evidence="16">
    <location>
        <begin position="97"/>
        <end position="147"/>
    </location>
</feature>
<reference evidence="19" key="1">
    <citation type="submission" date="2023-06" db="EMBL/GenBank/DDBJ databases">
        <title>Genomic analysis of the entomopathogenic nematode Steinernema hermaphroditum.</title>
        <authorList>
            <person name="Schwarz E.M."/>
            <person name="Heppert J.K."/>
            <person name="Baniya A."/>
            <person name="Schwartz H.T."/>
            <person name="Tan C.-H."/>
            <person name="Antoshechkin I."/>
            <person name="Sternberg P.W."/>
            <person name="Goodrich-Blair H."/>
            <person name="Dillman A.R."/>
        </authorList>
    </citation>
    <scope>NUCLEOTIDE SEQUENCE</scope>
    <source>
        <strain evidence="19">PS9179</strain>
        <tissue evidence="19">Whole animal</tissue>
    </source>
</reference>
<dbReference type="InterPro" id="IPR049023">
    <property type="entry name" value="AMG1_II"/>
</dbReference>
<dbReference type="InterPro" id="IPR016055">
    <property type="entry name" value="A-D-PHexomutase_a/b/a-I/II/III"/>
</dbReference>
<dbReference type="GO" id="GO:0005975">
    <property type="term" value="P:carbohydrate metabolic process"/>
    <property type="evidence" value="ECO:0007669"/>
    <property type="project" value="InterPro"/>
</dbReference>
<feature type="binding site" evidence="14">
    <location>
        <position position="324"/>
    </location>
    <ligand>
        <name>Mg(2+)</name>
        <dbReference type="ChEBI" id="CHEBI:18420"/>
    </ligand>
</feature>
<comment type="pathway">
    <text evidence="2 11">Nucleotide-sugar biosynthesis; UDP-N-acetyl-alpha-D-glucosamine biosynthesis; N-acetyl-alpha-D-glucosamine 1-phosphate from alpha-D-glucosamine 6-phosphate (route I): step 2/2.</text>
</comment>
<feature type="binding site" description="via phosphate group" evidence="14">
    <location>
        <position position="111"/>
    </location>
    <ligand>
        <name>Mg(2+)</name>
        <dbReference type="ChEBI" id="CHEBI:18420"/>
    </ligand>
</feature>
<dbReference type="FunFam" id="3.40.120.10:FF:000013">
    <property type="entry name" value="Phosphoacetylglucosamine mutase"/>
    <property type="match status" value="1"/>
</dbReference>
<dbReference type="Proteomes" id="UP001175271">
    <property type="component" value="Unassembled WGS sequence"/>
</dbReference>
<evidence type="ECO:0000313" key="19">
    <source>
        <dbReference type="EMBL" id="KAK0399779.1"/>
    </source>
</evidence>
<dbReference type="InterPro" id="IPR005844">
    <property type="entry name" value="A-D-PHexomutase_a/b/a-I"/>
</dbReference>
<comment type="similarity">
    <text evidence="3 11">Belongs to the phosphohexose mutase family.</text>
</comment>
<keyword evidence="20" id="KW-1185">Reference proteome</keyword>
<evidence type="ECO:0000256" key="2">
    <source>
        <dbReference type="ARBA" id="ARBA00004865"/>
    </source>
</evidence>
<comment type="caution">
    <text evidence="19">The sequence shown here is derived from an EMBL/GenBank/DDBJ whole genome shotgun (WGS) entry which is preliminary data.</text>
</comment>
<evidence type="ECO:0000256" key="6">
    <source>
        <dbReference type="ARBA" id="ARBA00022723"/>
    </source>
</evidence>
<evidence type="ECO:0000256" key="5">
    <source>
        <dbReference type="ARBA" id="ARBA00022553"/>
    </source>
</evidence>
<keyword evidence="5" id="KW-0597">Phosphoprotein</keyword>
<feature type="domain" description="Phosphoacetylglucosamine mutase AMG1" evidence="18">
    <location>
        <begin position="227"/>
        <end position="330"/>
    </location>
</feature>
<dbReference type="SUPFAM" id="SSF53738">
    <property type="entry name" value="Phosphoglucomutase, first 3 domains"/>
    <property type="match status" value="3"/>
</dbReference>
<comment type="catalytic activity">
    <reaction evidence="1 11">
        <text>N-acetyl-alpha-D-glucosamine 1-phosphate = N-acetyl-D-glucosamine 6-phosphate</text>
        <dbReference type="Rhea" id="RHEA:23804"/>
        <dbReference type="ChEBI" id="CHEBI:57513"/>
        <dbReference type="ChEBI" id="CHEBI:57776"/>
        <dbReference type="EC" id="5.4.2.3"/>
    </reaction>
</comment>
<dbReference type="InterPro" id="IPR049022">
    <property type="entry name" value="AMG1_III"/>
</dbReference>
<evidence type="ECO:0000256" key="4">
    <source>
        <dbReference type="ARBA" id="ARBA00012731"/>
    </source>
</evidence>
<evidence type="ECO:0000259" key="15">
    <source>
        <dbReference type="Pfam" id="PF00408"/>
    </source>
</evidence>
<dbReference type="PROSITE" id="PS00710">
    <property type="entry name" value="PGM_PMM"/>
    <property type="match status" value="1"/>
</dbReference>
<evidence type="ECO:0000256" key="9">
    <source>
        <dbReference type="ARBA" id="ARBA00031926"/>
    </source>
</evidence>
<protein>
    <recommendedName>
        <fullName evidence="4 11">Phosphoacetylglucosamine mutase</fullName>
        <shortName evidence="11">PAGM</shortName>
        <ecNumber evidence="4 11">5.4.2.3</ecNumber>
    </recommendedName>
    <alternativeName>
        <fullName evidence="10 11">Acetylglucosamine phosphomutase</fullName>
    </alternativeName>
    <alternativeName>
        <fullName evidence="9 11">N-acetylglucosamine-phosphate mutase</fullName>
    </alternativeName>
</protein>
<dbReference type="SUPFAM" id="SSF55957">
    <property type="entry name" value="Phosphoglucomutase, C-terminal domain"/>
    <property type="match status" value="1"/>
</dbReference>
<dbReference type="PIRSF" id="PIRSF016408">
    <property type="entry name" value="PAGM"/>
    <property type="match status" value="1"/>
</dbReference>
<dbReference type="EC" id="5.4.2.3" evidence="4 11"/>
<dbReference type="InterPro" id="IPR036900">
    <property type="entry name" value="A-D-PHexomutase_C_sf"/>
</dbReference>
<keyword evidence="8 11" id="KW-0413">Isomerase</keyword>
<evidence type="ECO:0000256" key="10">
    <source>
        <dbReference type="ARBA" id="ARBA00032065"/>
    </source>
</evidence>
<keyword evidence="6 11" id="KW-0479">Metal-binding</keyword>
<evidence type="ECO:0000256" key="7">
    <source>
        <dbReference type="ARBA" id="ARBA00022842"/>
    </source>
</evidence>
<evidence type="ECO:0000259" key="18">
    <source>
        <dbReference type="Pfam" id="PF21405"/>
    </source>
</evidence>
<evidence type="ECO:0000256" key="12">
    <source>
        <dbReference type="PIRSR" id="PIRSR016408-1"/>
    </source>
</evidence>
<dbReference type="Gene3D" id="3.30.310.50">
    <property type="entry name" value="Alpha-D-phosphohexomutase, C-terminal domain"/>
    <property type="match status" value="1"/>
</dbReference>
<comment type="cofactor">
    <cofactor evidence="11 14">
        <name>Mg(2+)</name>
        <dbReference type="ChEBI" id="CHEBI:18420"/>
    </cofactor>
    <text evidence="11 14">Binds 1 Mg(2+) ion per subunit.</text>
</comment>
<name>A0AA39H6R1_9BILA</name>
<feature type="binding site" evidence="13">
    <location>
        <position position="549"/>
    </location>
    <ligand>
        <name>substrate</name>
    </ligand>
</feature>
<accession>A0AA39H6R1</accession>
<dbReference type="Pfam" id="PF21405">
    <property type="entry name" value="AMG1_II"/>
    <property type="match status" value="1"/>
</dbReference>
<dbReference type="Pfam" id="PF02878">
    <property type="entry name" value="PGM_PMM_I"/>
    <property type="match status" value="1"/>
</dbReference>
<feature type="binding site" evidence="13">
    <location>
        <begin position="540"/>
        <end position="544"/>
    </location>
    <ligand>
        <name>substrate</name>
    </ligand>
</feature>
<dbReference type="Gene3D" id="3.40.120.10">
    <property type="entry name" value="Alpha-D-Glucose-1,6-Bisphosphate, subunit A, domain 3"/>
    <property type="match status" value="3"/>
</dbReference>
<dbReference type="PANTHER" id="PTHR45955">
    <property type="entry name" value="PHOSPHOACETYLGLUCOSAMINE MUTASE"/>
    <property type="match status" value="1"/>
</dbReference>
<organism evidence="19 20">
    <name type="scientific">Steinernema hermaphroditum</name>
    <dbReference type="NCBI Taxonomy" id="289476"/>
    <lineage>
        <taxon>Eukaryota</taxon>
        <taxon>Metazoa</taxon>
        <taxon>Ecdysozoa</taxon>
        <taxon>Nematoda</taxon>
        <taxon>Chromadorea</taxon>
        <taxon>Rhabditida</taxon>
        <taxon>Tylenchina</taxon>
        <taxon>Panagrolaimomorpha</taxon>
        <taxon>Strongyloidoidea</taxon>
        <taxon>Steinernematidae</taxon>
        <taxon>Steinernema</taxon>
    </lineage>
</organism>
<dbReference type="FunFam" id="3.30.310.50:FF:000003">
    <property type="entry name" value="Phosphoacetylglucosamine mutase"/>
    <property type="match status" value="1"/>
</dbReference>
<evidence type="ECO:0000259" key="16">
    <source>
        <dbReference type="Pfam" id="PF02878"/>
    </source>
</evidence>
<dbReference type="GO" id="GO:0000287">
    <property type="term" value="F:magnesium ion binding"/>
    <property type="evidence" value="ECO:0007669"/>
    <property type="project" value="InterPro"/>
</dbReference>
<dbReference type="GO" id="GO:0004610">
    <property type="term" value="F:phosphoacetylglucosamine mutase activity"/>
    <property type="evidence" value="ECO:0007669"/>
    <property type="project" value="UniProtKB-UniRule"/>
</dbReference>
<evidence type="ECO:0000256" key="8">
    <source>
        <dbReference type="ARBA" id="ARBA00023235"/>
    </source>
</evidence>
<evidence type="ECO:0000256" key="1">
    <source>
        <dbReference type="ARBA" id="ARBA00000558"/>
    </source>
</evidence>
<sequence length="576" mass="64679">MVKFEYKFWMPDEGYINGRNHPKKDMGTSGVRLRIWHMALVQVPVEFTRAGNTDHNGSSLPISDDEIFTYGTAGFRFHSSILPFIAFRIGYLASLRARVTNSRVGVMITASHNPEDDNGLKIVDPDGEMLDVSWEEHATNLINATDFEFPTVYRAFETQFVLEPEMPTDHAYVYAGMDTRESSPYLLRAVRLGVELGDTKAITFGQLTTPQLHYLVAKSNKAGKKVEEKEYYINFAKAFMEMLEILPDRSASQHHIFLDCAAGVGAPKMRELMMHIPESVLSVTLLNETGRLNSQCGADFVKIERNLPSNSEKIPEEAKAASFDGDADRLIYFYKKSGKCRILDGDKIACLFAKFIGENLRAANLYGQLSIGIVQTAYANGNSMKHIRETLQMPVVLVKTGVKHLHKEAKKYDIGVYFEANGHGTVIFGSKFHKKMESIEQTAPVLRLRKFANLINFAVGDAITDMLAVEAVLRFYDWSIEDWDTDLYEDAPSCQLKVPVRDRSIFKTTKDETRLVTPESIQKIIDELVKTNNCGRAFARPSGTENIVRVYAEGSSEANAKQLAQAIAKRIAAHEQ</sequence>
<feature type="domain" description="Alpha-D-phosphohexomutase C-terminal" evidence="15">
    <location>
        <begin position="519"/>
        <end position="569"/>
    </location>
</feature>
<dbReference type="InterPro" id="IPR005843">
    <property type="entry name" value="A-D-PHexomutase_C"/>
</dbReference>
<evidence type="ECO:0000256" key="3">
    <source>
        <dbReference type="ARBA" id="ARBA00010231"/>
    </source>
</evidence>
<dbReference type="Pfam" id="PF21404">
    <property type="entry name" value="AMG1_III"/>
    <property type="match status" value="1"/>
</dbReference>
<evidence type="ECO:0000259" key="17">
    <source>
        <dbReference type="Pfam" id="PF21404"/>
    </source>
</evidence>
<evidence type="ECO:0000256" key="13">
    <source>
        <dbReference type="PIRSR" id="PIRSR016408-2"/>
    </source>
</evidence>
<dbReference type="EMBL" id="JAUCMV010000005">
    <property type="protein sequence ID" value="KAK0399779.1"/>
    <property type="molecule type" value="Genomic_DNA"/>
</dbReference>
<evidence type="ECO:0000256" key="11">
    <source>
        <dbReference type="PIRNR" id="PIRNR016408"/>
    </source>
</evidence>
<feature type="binding site" evidence="14">
    <location>
        <position position="326"/>
    </location>
    <ligand>
        <name>Mg(2+)</name>
        <dbReference type="ChEBI" id="CHEBI:18420"/>
    </ligand>
</feature>
<keyword evidence="7 11" id="KW-0460">Magnesium</keyword>
<gene>
    <name evidence="19" type="ORF">QR680_003208</name>
</gene>
<proteinExistence type="inferred from homology"/>
<evidence type="ECO:0000256" key="14">
    <source>
        <dbReference type="PIRSR" id="PIRSR016408-3"/>
    </source>
</evidence>
<dbReference type="Pfam" id="PF00408">
    <property type="entry name" value="PGM_PMM_IV"/>
    <property type="match status" value="1"/>
</dbReference>
<dbReference type="InterPro" id="IPR016657">
    <property type="entry name" value="PAGM"/>
</dbReference>
<feature type="binding site" evidence="14">
    <location>
        <position position="328"/>
    </location>
    <ligand>
        <name>Mg(2+)</name>
        <dbReference type="ChEBI" id="CHEBI:18420"/>
    </ligand>
</feature>
<dbReference type="InterPro" id="IPR016066">
    <property type="entry name" value="A-D-PHexomutase_CS"/>
</dbReference>
<dbReference type="CDD" id="cd03086">
    <property type="entry name" value="PGM3"/>
    <property type="match status" value="1"/>
</dbReference>
<evidence type="ECO:0000313" key="20">
    <source>
        <dbReference type="Proteomes" id="UP001175271"/>
    </source>
</evidence>
<dbReference type="GO" id="GO:0006048">
    <property type="term" value="P:UDP-N-acetylglucosamine biosynthetic process"/>
    <property type="evidence" value="ECO:0007669"/>
    <property type="project" value="UniProtKB-UniRule"/>
</dbReference>
<dbReference type="AlphaFoldDB" id="A0AA39H6R1"/>
<comment type="function">
    <text evidence="11">Catalyzes the conversion of GlcNAc-6-P into GlcNAc-1-P during the synthesis of uridine diphosphate/UDP-GlcNAc, a sugar nucleotide critical to multiple glycosylation pathways including protein N- and O-glycosylation.</text>
</comment>
<dbReference type="PANTHER" id="PTHR45955:SF1">
    <property type="entry name" value="PHOSPHOACETYLGLUCOSAMINE MUTASE"/>
    <property type="match status" value="1"/>
</dbReference>